<evidence type="ECO:0000313" key="3">
    <source>
        <dbReference type="EMBL" id="GIL90895.1"/>
    </source>
</evidence>
<feature type="compositionally biased region" description="Low complexity" evidence="2">
    <location>
        <begin position="350"/>
        <end position="366"/>
    </location>
</feature>
<reference evidence="3" key="1">
    <citation type="journal article" date="2021" name="Proc. Natl. Acad. Sci. U.S.A.">
        <title>Three genomes in the algal genus Volvox reveal the fate of a haploid sex-determining region after a transition to homothallism.</title>
        <authorList>
            <person name="Yamamoto K."/>
            <person name="Hamaji T."/>
            <person name="Kawai-Toyooka H."/>
            <person name="Matsuzaki R."/>
            <person name="Takahashi F."/>
            <person name="Nishimura Y."/>
            <person name="Kawachi M."/>
            <person name="Noguchi H."/>
            <person name="Minakuchi Y."/>
            <person name="Umen J.G."/>
            <person name="Toyoda A."/>
            <person name="Nozaki H."/>
        </authorList>
    </citation>
    <scope>NUCLEOTIDE SEQUENCE</scope>
    <source>
        <strain evidence="4">NIES-3785</strain>
        <strain evidence="3">NIES-3786</strain>
    </source>
</reference>
<comment type="caution">
    <text evidence="3">The sequence shown here is derived from an EMBL/GenBank/DDBJ whole genome shotgun (WGS) entry which is preliminary data.</text>
</comment>
<dbReference type="GO" id="GO:0005880">
    <property type="term" value="C:nuclear microtubule"/>
    <property type="evidence" value="ECO:0007669"/>
    <property type="project" value="TreeGrafter"/>
</dbReference>
<dbReference type="Pfam" id="PF04484">
    <property type="entry name" value="QWRF"/>
    <property type="match status" value="1"/>
</dbReference>
<dbReference type="EMBL" id="BNCP01000061">
    <property type="protein sequence ID" value="GIL90895.1"/>
    <property type="molecule type" value="Genomic_DNA"/>
</dbReference>
<dbReference type="Proteomes" id="UP000722791">
    <property type="component" value="Unassembled WGS sequence"/>
</dbReference>
<dbReference type="InterPro" id="IPR007573">
    <property type="entry name" value="QWRF"/>
</dbReference>
<feature type="region of interest" description="Disordered" evidence="2">
    <location>
        <begin position="350"/>
        <end position="411"/>
    </location>
</feature>
<dbReference type="GO" id="GO:0051225">
    <property type="term" value="P:spindle assembly"/>
    <property type="evidence" value="ECO:0007669"/>
    <property type="project" value="TreeGrafter"/>
</dbReference>
<sequence>MDAGMATADDRMEVSVTGSTGGASSVRSGKGAKSASTRMVSSKYMQAGVAPSTSHRPDVGRESYHLRAGGSLGYASVSATPAHTVHAGRSLHLPSSLKASAVLTSRNVPARDPHPGVSPRLGSTTLSASSAAAPVPLAIAFDAAAQEKRRELLAKFKQEKAARASAAPAGQAVNLSSSAPGVPRVPPLPLGIFKEGVQMAGDGSRSSRNGGVYGSGAGGSGSNLSARGGQIQSARLQAPPRPAVATAGANTSRASNNNAKAPPVPRIPVMPPPVVVDQQLRTAVNAPLPRDEVWEAAQAPLPADGLEDGAAGPALAKTPSSRITKSPRVVLGGGANGTWAAAGQGLPLQQQQGALAQQQHQSALVPPRSPPPPSRSQAAAPSFAGSIVADSNSGRLASNAEASTSDTGGRSIRDQIKMAKLQELQWRVLRAKLEVASRARIEKGTRQLAACSLLLTDMMAQSAANSAALAAADALKRTQHVLETQLPLLEQWKELQDTHGPATREVLTALQNAMTSLPLVNGAALGMGGGDITQALPQLRRAVANGVGSLQSAEVAMSMLLQGVNARSSSNGSMSEARGGQGQVAQGGVIVMATLLPQLYDTLVGEVANLRNLLSNLNTLAAKLDEAACLRARTAAAALAAPLPPQEPGSGVWGEAPVGCAADGAAEVWAVPSGNSSTANSSMVMDQALAMLGLGVGAV</sequence>
<feature type="compositionally biased region" description="Gly residues" evidence="2">
    <location>
        <begin position="211"/>
        <end position="221"/>
    </location>
</feature>
<feature type="compositionally biased region" description="Polar residues" evidence="2">
    <location>
        <begin position="34"/>
        <end position="44"/>
    </location>
</feature>
<organism evidence="3 5">
    <name type="scientific">Volvox reticuliferus</name>
    <dbReference type="NCBI Taxonomy" id="1737510"/>
    <lineage>
        <taxon>Eukaryota</taxon>
        <taxon>Viridiplantae</taxon>
        <taxon>Chlorophyta</taxon>
        <taxon>core chlorophytes</taxon>
        <taxon>Chlorophyceae</taxon>
        <taxon>CS clade</taxon>
        <taxon>Chlamydomonadales</taxon>
        <taxon>Volvocaceae</taxon>
        <taxon>Volvox</taxon>
    </lineage>
</organism>
<feature type="region of interest" description="Disordered" evidence="2">
    <location>
        <begin position="199"/>
        <end position="266"/>
    </location>
</feature>
<feature type="region of interest" description="Disordered" evidence="2">
    <location>
        <begin position="304"/>
        <end position="327"/>
    </location>
</feature>
<proteinExistence type="inferred from homology"/>
<feature type="compositionally biased region" description="Low complexity" evidence="2">
    <location>
        <begin position="375"/>
        <end position="384"/>
    </location>
</feature>
<keyword evidence="5" id="KW-1185">Reference proteome</keyword>
<feature type="compositionally biased region" description="Polar residues" evidence="2">
    <location>
        <begin position="248"/>
        <end position="259"/>
    </location>
</feature>
<feature type="region of interest" description="Disordered" evidence="2">
    <location>
        <begin position="1"/>
        <end position="60"/>
    </location>
</feature>
<dbReference type="PANTHER" id="PTHR31807">
    <property type="entry name" value="AUGMIN FAMILY MEMBER"/>
    <property type="match status" value="1"/>
</dbReference>
<dbReference type="GO" id="GO:0008017">
    <property type="term" value="F:microtubule binding"/>
    <property type="evidence" value="ECO:0007669"/>
    <property type="project" value="TreeGrafter"/>
</dbReference>
<dbReference type="AlphaFoldDB" id="A0A8J4CVY5"/>
<comment type="similarity">
    <text evidence="1">Belongs to the QWRF family.</text>
</comment>
<feature type="compositionally biased region" description="Low complexity" evidence="2">
    <location>
        <begin position="14"/>
        <end position="29"/>
    </location>
</feature>
<dbReference type="Proteomes" id="UP000747110">
    <property type="component" value="Unassembled WGS sequence"/>
</dbReference>
<evidence type="ECO:0000256" key="2">
    <source>
        <dbReference type="SAM" id="MobiDB-lite"/>
    </source>
</evidence>
<evidence type="ECO:0000313" key="4">
    <source>
        <dbReference type="EMBL" id="GIM14125.1"/>
    </source>
</evidence>
<evidence type="ECO:0000256" key="1">
    <source>
        <dbReference type="ARBA" id="ARBA00010016"/>
    </source>
</evidence>
<name>A0A8J4CVY5_9CHLO</name>
<dbReference type="EMBL" id="BNCQ01000054">
    <property type="protein sequence ID" value="GIM14125.1"/>
    <property type="molecule type" value="Genomic_DNA"/>
</dbReference>
<accession>A0A8J4CVY5</accession>
<dbReference type="GO" id="GO:0005737">
    <property type="term" value="C:cytoplasm"/>
    <property type="evidence" value="ECO:0007669"/>
    <property type="project" value="TreeGrafter"/>
</dbReference>
<dbReference type="PANTHER" id="PTHR31807:SF37">
    <property type="entry name" value="HAUS AUGMIN-LIKE COMPLEX SUBUNIT 8"/>
    <property type="match status" value="1"/>
</dbReference>
<evidence type="ECO:0000313" key="5">
    <source>
        <dbReference type="Proteomes" id="UP000747110"/>
    </source>
</evidence>
<feature type="compositionally biased region" description="Polar residues" evidence="2">
    <location>
        <begin position="389"/>
        <end position="408"/>
    </location>
</feature>
<dbReference type="OrthoDB" id="542108at2759"/>
<protein>
    <submittedName>
        <fullName evidence="3">Uncharacterized protein</fullName>
    </submittedName>
</protein>
<gene>
    <name evidence="3" type="ORF">Vretifemale_18601</name>
    <name evidence="4" type="ORF">Vretimale_17143</name>
</gene>